<reference evidence="3" key="2">
    <citation type="journal article" date="2020" name="Nat. Commun.">
        <title>Large-scale genome sequencing of mycorrhizal fungi provides insights into the early evolution of symbiotic traits.</title>
        <authorList>
            <person name="Miyauchi S."/>
            <person name="Kiss E."/>
            <person name="Kuo A."/>
            <person name="Drula E."/>
            <person name="Kohler A."/>
            <person name="Sanchez-Garcia M."/>
            <person name="Morin E."/>
            <person name="Andreopoulos B."/>
            <person name="Barry K.W."/>
            <person name="Bonito G."/>
            <person name="Buee M."/>
            <person name="Carver A."/>
            <person name="Chen C."/>
            <person name="Cichocki N."/>
            <person name="Clum A."/>
            <person name="Culley D."/>
            <person name="Crous P.W."/>
            <person name="Fauchery L."/>
            <person name="Girlanda M."/>
            <person name="Hayes R.D."/>
            <person name="Keri Z."/>
            <person name="LaButti K."/>
            <person name="Lipzen A."/>
            <person name="Lombard V."/>
            <person name="Magnuson J."/>
            <person name="Maillard F."/>
            <person name="Murat C."/>
            <person name="Nolan M."/>
            <person name="Ohm R.A."/>
            <person name="Pangilinan J."/>
            <person name="Pereira M.F."/>
            <person name="Perotto S."/>
            <person name="Peter M."/>
            <person name="Pfister S."/>
            <person name="Riley R."/>
            <person name="Sitrit Y."/>
            <person name="Stielow J.B."/>
            <person name="Szollosi G."/>
            <person name="Zifcakova L."/>
            <person name="Stursova M."/>
            <person name="Spatafora J.W."/>
            <person name="Tedersoo L."/>
            <person name="Vaario L.M."/>
            <person name="Yamada A."/>
            <person name="Yan M."/>
            <person name="Wang P."/>
            <person name="Xu J."/>
            <person name="Bruns T."/>
            <person name="Baldrian P."/>
            <person name="Vilgalys R."/>
            <person name="Dunand C."/>
            <person name="Henrissat B."/>
            <person name="Grigoriev I.V."/>
            <person name="Hibbett D."/>
            <person name="Nagy L.G."/>
            <person name="Martin F.M."/>
        </authorList>
    </citation>
    <scope>NUCLEOTIDE SEQUENCE</scope>
    <source>
        <strain evidence="3">Prilba</strain>
    </source>
</reference>
<dbReference type="Pfam" id="PF11915">
    <property type="entry name" value="DUF3433"/>
    <property type="match status" value="1"/>
</dbReference>
<keyword evidence="2" id="KW-0812">Transmembrane</keyword>
<proteinExistence type="predicted"/>
<reference evidence="3" key="1">
    <citation type="submission" date="2019-10" db="EMBL/GenBank/DDBJ databases">
        <authorList>
            <consortium name="DOE Joint Genome Institute"/>
            <person name="Kuo A."/>
            <person name="Miyauchi S."/>
            <person name="Kiss E."/>
            <person name="Drula E."/>
            <person name="Kohler A."/>
            <person name="Sanchez-Garcia M."/>
            <person name="Andreopoulos B."/>
            <person name="Barry K.W."/>
            <person name="Bonito G."/>
            <person name="Buee M."/>
            <person name="Carver A."/>
            <person name="Chen C."/>
            <person name="Cichocki N."/>
            <person name="Clum A."/>
            <person name="Culley D."/>
            <person name="Crous P.W."/>
            <person name="Fauchery L."/>
            <person name="Girlanda M."/>
            <person name="Hayes R."/>
            <person name="Keri Z."/>
            <person name="LaButti K."/>
            <person name="Lipzen A."/>
            <person name="Lombard V."/>
            <person name="Magnuson J."/>
            <person name="Maillard F."/>
            <person name="Morin E."/>
            <person name="Murat C."/>
            <person name="Nolan M."/>
            <person name="Ohm R."/>
            <person name="Pangilinan J."/>
            <person name="Pereira M."/>
            <person name="Perotto S."/>
            <person name="Peter M."/>
            <person name="Riley R."/>
            <person name="Sitrit Y."/>
            <person name="Stielow B."/>
            <person name="Szollosi G."/>
            <person name="Zifcakova L."/>
            <person name="Stursova M."/>
            <person name="Spatafora J.W."/>
            <person name="Tedersoo L."/>
            <person name="Vaario L.-M."/>
            <person name="Yamada A."/>
            <person name="Yan M."/>
            <person name="Wang P."/>
            <person name="Xu J."/>
            <person name="Bruns T."/>
            <person name="Baldrian P."/>
            <person name="Vilgalys R."/>
            <person name="Henrissat B."/>
            <person name="Grigoriev I.V."/>
            <person name="Hibbett D."/>
            <person name="Nagy L.G."/>
            <person name="Martin F.M."/>
        </authorList>
    </citation>
    <scope>NUCLEOTIDE SEQUENCE</scope>
    <source>
        <strain evidence="3">Prilba</strain>
    </source>
</reference>
<feature type="region of interest" description="Disordered" evidence="1">
    <location>
        <begin position="630"/>
        <end position="651"/>
    </location>
</feature>
<dbReference type="AlphaFoldDB" id="A0A9P5MRT7"/>
<evidence type="ECO:0000313" key="4">
    <source>
        <dbReference type="Proteomes" id="UP000759537"/>
    </source>
</evidence>
<dbReference type="PANTHER" id="PTHR37544:SF3">
    <property type="entry name" value="SPRAY"/>
    <property type="match status" value="1"/>
</dbReference>
<evidence type="ECO:0000313" key="3">
    <source>
        <dbReference type="EMBL" id="KAF8476331.1"/>
    </source>
</evidence>
<dbReference type="OrthoDB" id="3248909at2759"/>
<feature type="transmembrane region" description="Helical" evidence="2">
    <location>
        <begin position="126"/>
        <end position="151"/>
    </location>
</feature>
<comment type="caution">
    <text evidence="3">The sequence shown here is derived from an EMBL/GenBank/DDBJ whole genome shotgun (WGS) entry which is preliminary data.</text>
</comment>
<protein>
    <submittedName>
        <fullName evidence="3">Uncharacterized protein</fullName>
    </submittedName>
</protein>
<feature type="transmembrane region" description="Helical" evidence="2">
    <location>
        <begin position="85"/>
        <end position="106"/>
    </location>
</feature>
<keyword evidence="2" id="KW-0472">Membrane</keyword>
<feature type="transmembrane region" description="Helical" evidence="2">
    <location>
        <begin position="529"/>
        <end position="551"/>
    </location>
</feature>
<feature type="transmembrane region" description="Helical" evidence="2">
    <location>
        <begin position="201"/>
        <end position="223"/>
    </location>
</feature>
<sequence>MSDSRNHPSLPTSEAGIELYHYYRDPAMASAQYNEGYETRSSILNSPDIHGLDAARPASFSFRSSVSLIPTPGAVSTRHPTYEPLLLRFWFVTLGCLLLGAIGVGLEIARVISKDNGGFHLPQKNVFSFASIQFLTSFIPSLLFVPLAIMFRAFDGSIRMWHPYLLLSRGNASADETILLNYIGDSRPYGIYNALKFKHRFIIISGLTALTSLLFQPMAGAVFSVKQLPRSSAATAQSIRTIGLSPEVTDLTSFAASAGYAEAAVFNNIADPSFIHNCWAIAEFVFPTNLYLNGTMGINTTGIKILPNCAIPNQLSVTSSNANSSTISATSVNGCSLRLSLNPNDAEQQYGVVNVPRCGTNTSDVAFQSVFFWFWQKSSNSTSAVFCQPAMELFDVTAFAALNNNSLTNVTIIDNYPKANNVSGPPLNGVTYNGHVFLLIFDASTDVNVQSRANSIRSGIPTAIFRQAQQAPGGLQSVFQNSSGFLGLTEQIYTQHLALAAKSNYFIPQNNTANAVLTELVPRLCVQSLAAHVLATICMGVASVVLVLHYMHFRQRRDVNLTHPPGSIGSAMALTAHSGFGELLLPYDNMEAFSRALAPLRFCLDRRTGAIVVDDNSIADETMMTLIGKDQPAGRKTSSVAETPWLVQSPD</sequence>
<gene>
    <name evidence="3" type="ORF">DFH94DRAFT_694980</name>
</gene>
<dbReference type="Proteomes" id="UP000759537">
    <property type="component" value="Unassembled WGS sequence"/>
</dbReference>
<accession>A0A9P5MRT7</accession>
<name>A0A9P5MRT7_9AGAM</name>
<evidence type="ECO:0000256" key="2">
    <source>
        <dbReference type="SAM" id="Phobius"/>
    </source>
</evidence>
<organism evidence="3 4">
    <name type="scientific">Russula ochroleuca</name>
    <dbReference type="NCBI Taxonomy" id="152965"/>
    <lineage>
        <taxon>Eukaryota</taxon>
        <taxon>Fungi</taxon>
        <taxon>Dikarya</taxon>
        <taxon>Basidiomycota</taxon>
        <taxon>Agaricomycotina</taxon>
        <taxon>Agaricomycetes</taxon>
        <taxon>Russulales</taxon>
        <taxon>Russulaceae</taxon>
        <taxon>Russula</taxon>
    </lineage>
</organism>
<keyword evidence="2" id="KW-1133">Transmembrane helix</keyword>
<dbReference type="EMBL" id="WHVB01000015">
    <property type="protein sequence ID" value="KAF8476331.1"/>
    <property type="molecule type" value="Genomic_DNA"/>
</dbReference>
<keyword evidence="4" id="KW-1185">Reference proteome</keyword>
<dbReference type="PANTHER" id="PTHR37544">
    <property type="entry name" value="SPRAY-RELATED"/>
    <property type="match status" value="1"/>
</dbReference>
<dbReference type="InterPro" id="IPR021840">
    <property type="entry name" value="DUF3433"/>
</dbReference>
<evidence type="ECO:0000256" key="1">
    <source>
        <dbReference type="SAM" id="MobiDB-lite"/>
    </source>
</evidence>